<evidence type="ECO:0000259" key="6">
    <source>
        <dbReference type="Pfam" id="PF00586"/>
    </source>
</evidence>
<dbReference type="CDD" id="cd02195">
    <property type="entry name" value="SelD"/>
    <property type="match status" value="1"/>
</dbReference>
<feature type="domain" description="PurM-like N-terminal" evidence="6">
    <location>
        <begin position="425"/>
        <end position="533"/>
    </location>
</feature>
<dbReference type="PANTHER" id="PTHR10256">
    <property type="entry name" value="SELENIDE, WATER DIKINASE"/>
    <property type="match status" value="1"/>
</dbReference>
<dbReference type="SUPFAM" id="SSF56042">
    <property type="entry name" value="PurM C-terminal domain-like"/>
    <property type="match status" value="1"/>
</dbReference>
<dbReference type="InterPro" id="IPR010918">
    <property type="entry name" value="PurM-like_C_dom"/>
</dbReference>
<evidence type="ECO:0000259" key="7">
    <source>
        <dbReference type="Pfam" id="PF02769"/>
    </source>
</evidence>
<dbReference type="Gene3D" id="3.90.650.10">
    <property type="entry name" value="PurM-like C-terminal domain"/>
    <property type="match status" value="1"/>
</dbReference>
<dbReference type="SUPFAM" id="SSF55326">
    <property type="entry name" value="PurM N-terminal domain-like"/>
    <property type="match status" value="1"/>
</dbReference>
<accession>A0ABU6HKQ2</accession>
<feature type="domain" description="PurM-like C-terminal" evidence="7">
    <location>
        <begin position="545"/>
        <end position="710"/>
    </location>
</feature>
<dbReference type="InterPro" id="IPR036921">
    <property type="entry name" value="PurM-like_N_sf"/>
</dbReference>
<keyword evidence="1 9" id="KW-0808">Transferase</keyword>
<dbReference type="PANTHER" id="PTHR10256:SF0">
    <property type="entry name" value="INACTIVE SELENIDE, WATER DIKINASE-LIKE PROTEIN-RELATED"/>
    <property type="match status" value="1"/>
</dbReference>
<evidence type="ECO:0000256" key="2">
    <source>
        <dbReference type="ARBA" id="ARBA00022741"/>
    </source>
</evidence>
<evidence type="ECO:0000259" key="8">
    <source>
        <dbReference type="Pfam" id="PF07992"/>
    </source>
</evidence>
<keyword evidence="3" id="KW-0418">Kinase</keyword>
<sequence>MTPEYPLTRDLVFVGGGHTHALVLRMWGMSPLHGARLTVINPGPTAPYSGMLPGFVAGHYDRDALDIDLVKLARFAGARVILGTVDRIDPVAKTVHVPGRPPIGYDICSVDVGITSEMPALPGFADHGTPAKPLGTFATRWAAYRDGNGPASVAVIGAGVAGVELALAMAFALKTRRRPAQVHLVEAATALSVLGAKPRARLLQAMAELNVTLHENARIDRVTATGLELAGGQVIEAGFVTGAAGTRPHGWIAGCGLDLQDGFIKVNARLQSSAPDVFATGDCAHMTHAPRPKAGVFAVRQAPVLLANLRAALAGTDWQDYQPQADYLKLISMGDKTALAEKQGLPLSGALMWRWKDWIDQRFMQKFRDLPVMKGPDLTKLRAKGDEALHKPLCTGCGSKVGRGALAAAVADLPRPRPDVTPLPGDDAALLVMGDTRQVLTTDHLSAVTADPALMARIAAVHALGDVWAMGAAPQAALAQIVLPRMSADLQQRTLSEIMAVAGEVMADAGAQIVGGHTTMGAGMTIGFSITGLLERDPITLAGARPGDALILTKPIGTGVVLAAEMAGQARGADVAACFANMSLAQGNAARILSQAHAMTDVTGFGLAGHLQGICAASGVGAEIAVDAIPVLPGARALSDSGVASSLYPDNRALVPGVIEEARTRLLFDPQTCGGLLAVVDAGQAAILKDKLKIAGYDAAIIGKITPDVGQVSIV</sequence>
<dbReference type="EMBL" id="JAYLLH010000035">
    <property type="protein sequence ID" value="MEC3863042.1"/>
    <property type="molecule type" value="Genomic_DNA"/>
</dbReference>
<dbReference type="Pfam" id="PF02769">
    <property type="entry name" value="AIRS_C"/>
    <property type="match status" value="1"/>
</dbReference>
<dbReference type="InterPro" id="IPR017584">
    <property type="entry name" value="Pyridine_nucleo_diS_OxRdtase_N"/>
</dbReference>
<dbReference type="NCBIfam" id="TIGR00476">
    <property type="entry name" value="selD"/>
    <property type="match status" value="1"/>
</dbReference>
<dbReference type="SUPFAM" id="SSF51905">
    <property type="entry name" value="FAD/NAD(P)-binding domain"/>
    <property type="match status" value="2"/>
</dbReference>
<dbReference type="Proteomes" id="UP001348149">
    <property type="component" value="Unassembled WGS sequence"/>
</dbReference>
<evidence type="ECO:0000256" key="4">
    <source>
        <dbReference type="ARBA" id="ARBA00022840"/>
    </source>
</evidence>
<dbReference type="InterPro" id="IPR023753">
    <property type="entry name" value="FAD/NAD-binding_dom"/>
</dbReference>
<keyword evidence="4" id="KW-0067">ATP-binding</keyword>
<dbReference type="Pfam" id="PF00586">
    <property type="entry name" value="AIRS"/>
    <property type="match status" value="1"/>
</dbReference>
<keyword evidence="5" id="KW-0711">Selenium</keyword>
<dbReference type="Gene3D" id="3.50.50.100">
    <property type="match status" value="1"/>
</dbReference>
<dbReference type="Gene3D" id="3.30.1330.10">
    <property type="entry name" value="PurM-like, N-terminal domain"/>
    <property type="match status" value="1"/>
</dbReference>
<reference evidence="9 10" key="1">
    <citation type="submission" date="2024-01" db="EMBL/GenBank/DDBJ databases">
        <title>Mesobacterium rodlantinim sp. nov., isolated from shallow sea hydrothermal systems off Kueishantao Island.</title>
        <authorList>
            <person name="Su Z."/>
            <person name="Tang K."/>
        </authorList>
    </citation>
    <scope>NUCLEOTIDE SEQUENCE [LARGE SCALE GENOMIC DNA]</scope>
    <source>
        <strain evidence="9 10">TK19101</strain>
    </source>
</reference>
<dbReference type="InterPro" id="IPR036676">
    <property type="entry name" value="PurM-like_C_sf"/>
</dbReference>
<feature type="domain" description="FAD/NAD(P)-binding" evidence="8">
    <location>
        <begin position="10"/>
        <end position="301"/>
    </location>
</feature>
<dbReference type="EC" id="2.7.9.3" evidence="9"/>
<keyword evidence="10" id="KW-1185">Reference proteome</keyword>
<name>A0ABU6HKQ2_9RHOB</name>
<organism evidence="9 10">
    <name type="scientific">Mesobacterium hydrothermale</name>
    <dbReference type="NCBI Taxonomy" id="3111907"/>
    <lineage>
        <taxon>Bacteria</taxon>
        <taxon>Pseudomonadati</taxon>
        <taxon>Pseudomonadota</taxon>
        <taxon>Alphaproteobacteria</taxon>
        <taxon>Rhodobacterales</taxon>
        <taxon>Roseobacteraceae</taxon>
        <taxon>Mesobacterium</taxon>
    </lineage>
</organism>
<proteinExistence type="predicted"/>
<dbReference type="InterPro" id="IPR016188">
    <property type="entry name" value="PurM-like_N"/>
</dbReference>
<dbReference type="NCBIfam" id="TIGR03169">
    <property type="entry name" value="Nterm_to_SelD"/>
    <property type="match status" value="1"/>
</dbReference>
<evidence type="ECO:0000313" key="9">
    <source>
        <dbReference type="EMBL" id="MEC3863042.1"/>
    </source>
</evidence>
<dbReference type="InterPro" id="IPR036188">
    <property type="entry name" value="FAD/NAD-bd_sf"/>
</dbReference>
<protein>
    <submittedName>
        <fullName evidence="9">Selenide, water dikinase SelD</fullName>
        <ecNumber evidence="9">2.7.9.3</ecNumber>
    </submittedName>
</protein>
<dbReference type="Pfam" id="PF07992">
    <property type="entry name" value="Pyr_redox_2"/>
    <property type="match status" value="1"/>
</dbReference>
<gene>
    <name evidence="9" type="primary">selD</name>
    <name evidence="9" type="ORF">VK792_17240</name>
</gene>
<comment type="caution">
    <text evidence="9">The sequence shown here is derived from an EMBL/GenBank/DDBJ whole genome shotgun (WGS) entry which is preliminary data.</text>
</comment>
<dbReference type="RefSeq" id="WP_326299113.1">
    <property type="nucleotide sequence ID" value="NZ_JAYLLH010000035.1"/>
</dbReference>
<dbReference type="GO" id="GO:0004756">
    <property type="term" value="F:selenide, water dikinase activity"/>
    <property type="evidence" value="ECO:0007669"/>
    <property type="project" value="UniProtKB-EC"/>
</dbReference>
<evidence type="ECO:0000256" key="3">
    <source>
        <dbReference type="ARBA" id="ARBA00022777"/>
    </source>
</evidence>
<evidence type="ECO:0000256" key="5">
    <source>
        <dbReference type="ARBA" id="ARBA00023266"/>
    </source>
</evidence>
<evidence type="ECO:0000256" key="1">
    <source>
        <dbReference type="ARBA" id="ARBA00022679"/>
    </source>
</evidence>
<keyword evidence="2" id="KW-0547">Nucleotide-binding</keyword>
<evidence type="ECO:0000313" key="10">
    <source>
        <dbReference type="Proteomes" id="UP001348149"/>
    </source>
</evidence>
<dbReference type="InterPro" id="IPR004536">
    <property type="entry name" value="SPS/SelD"/>
</dbReference>
<dbReference type="PRINTS" id="PR00368">
    <property type="entry name" value="FADPNR"/>
</dbReference>